<dbReference type="Pfam" id="PF00685">
    <property type="entry name" value="Sulfotransfer_1"/>
    <property type="match status" value="1"/>
</dbReference>
<dbReference type="InterPro" id="IPR000863">
    <property type="entry name" value="Sulfotransferase_dom"/>
</dbReference>
<comment type="similarity">
    <text evidence="1 3">Belongs to the sulfotransferase 1 family.</text>
</comment>
<feature type="domain" description="Sulfotransferase" evidence="4">
    <location>
        <begin position="70"/>
        <end position="325"/>
    </location>
</feature>
<evidence type="ECO:0000256" key="1">
    <source>
        <dbReference type="ARBA" id="ARBA00005771"/>
    </source>
</evidence>
<organism evidence="5 6">
    <name type="scientific">Clavelina lepadiformis</name>
    <name type="common">Light-bulb sea squirt</name>
    <name type="synonym">Ascidia lepadiformis</name>
    <dbReference type="NCBI Taxonomy" id="159417"/>
    <lineage>
        <taxon>Eukaryota</taxon>
        <taxon>Metazoa</taxon>
        <taxon>Chordata</taxon>
        <taxon>Tunicata</taxon>
        <taxon>Ascidiacea</taxon>
        <taxon>Aplousobranchia</taxon>
        <taxon>Clavelinidae</taxon>
        <taxon>Clavelina</taxon>
    </lineage>
</organism>
<sequence length="340" mass="40090">MMDFTFAYGPTLSYLSVEDQQKYSAEFKRYLQKAWRDDVTHKQWNGYYLLPAHEPAAAQFAYNKWNPNEGDVIVASYPKTGTNWMAELVSNIAYCHDEEMLQKVKDTTVFFSFLSGGPESKYEVLEKLGIPRKVLRTHLPASLVNFKKYHERGVKIIYMIRNPKDQAVSWYHFCRTQPFADLPSYKDIYTTEKRKFFDTYLKGEHKLFAKKGEGYLEHLKEWYPHQNDNNVLFVHYEDLKKNTKQEIRKVAKFLEITLSGQDVEVIAKRTSFDFMKESDRIKSIQENKPYFKVYRKGRIGEWRDYLTTEQSSLIDEKVQKILGDTNLEFSYYGGDVKASC</sequence>
<evidence type="ECO:0000259" key="4">
    <source>
        <dbReference type="Pfam" id="PF00685"/>
    </source>
</evidence>
<name>A0ABP0GN33_CLALP</name>
<dbReference type="SUPFAM" id="SSF52540">
    <property type="entry name" value="P-loop containing nucleoside triphosphate hydrolases"/>
    <property type="match status" value="1"/>
</dbReference>
<dbReference type="PANTHER" id="PTHR11783">
    <property type="entry name" value="SULFOTRANSFERASE SULT"/>
    <property type="match status" value="1"/>
</dbReference>
<accession>A0ABP0GN33</accession>
<evidence type="ECO:0000256" key="3">
    <source>
        <dbReference type="RuleBase" id="RU361155"/>
    </source>
</evidence>
<proteinExistence type="inferred from homology"/>
<reference evidence="5 6" key="1">
    <citation type="submission" date="2024-02" db="EMBL/GenBank/DDBJ databases">
        <authorList>
            <person name="Daric V."/>
            <person name="Darras S."/>
        </authorList>
    </citation>
    <scope>NUCLEOTIDE SEQUENCE [LARGE SCALE GENOMIC DNA]</scope>
</reference>
<dbReference type="EC" id="2.8.2.-" evidence="3"/>
<keyword evidence="2 3" id="KW-0808">Transferase</keyword>
<dbReference type="Proteomes" id="UP001642483">
    <property type="component" value="Unassembled WGS sequence"/>
</dbReference>
<keyword evidence="6" id="KW-1185">Reference proteome</keyword>
<dbReference type="InterPro" id="IPR027417">
    <property type="entry name" value="P-loop_NTPase"/>
</dbReference>
<evidence type="ECO:0000313" key="6">
    <source>
        <dbReference type="Proteomes" id="UP001642483"/>
    </source>
</evidence>
<gene>
    <name evidence="5" type="ORF">CVLEPA_LOCUS26002</name>
</gene>
<dbReference type="EMBL" id="CAWYQH010000130">
    <property type="protein sequence ID" value="CAK8692758.1"/>
    <property type="molecule type" value="Genomic_DNA"/>
</dbReference>
<comment type="caution">
    <text evidence="5">The sequence shown here is derived from an EMBL/GenBank/DDBJ whole genome shotgun (WGS) entry which is preliminary data.</text>
</comment>
<protein>
    <recommendedName>
        <fullName evidence="3">Sulfotransferase</fullName>
        <ecNumber evidence="3">2.8.2.-</ecNumber>
    </recommendedName>
</protein>
<evidence type="ECO:0000256" key="2">
    <source>
        <dbReference type="ARBA" id="ARBA00022679"/>
    </source>
</evidence>
<evidence type="ECO:0000313" key="5">
    <source>
        <dbReference type="EMBL" id="CAK8692758.1"/>
    </source>
</evidence>
<dbReference type="Gene3D" id="3.40.50.300">
    <property type="entry name" value="P-loop containing nucleotide triphosphate hydrolases"/>
    <property type="match status" value="1"/>
</dbReference>